<dbReference type="Proteomes" id="UP000002745">
    <property type="component" value="Chromosome"/>
</dbReference>
<dbReference type="AlphaFoldDB" id="C6XNK5"/>
<dbReference type="eggNOG" id="COG4249">
    <property type="taxonomic scope" value="Bacteria"/>
</dbReference>
<keyword evidence="2" id="KW-0812">Transmembrane</keyword>
<keyword evidence="2" id="KW-0472">Membrane</keyword>
<dbReference type="OrthoDB" id="8256315at2"/>
<organism evidence="4 5">
    <name type="scientific">Hirschia baltica (strain ATCC 49814 / DSM 5838 / IFAM 1418)</name>
    <dbReference type="NCBI Taxonomy" id="582402"/>
    <lineage>
        <taxon>Bacteria</taxon>
        <taxon>Pseudomonadati</taxon>
        <taxon>Pseudomonadota</taxon>
        <taxon>Alphaproteobacteria</taxon>
        <taxon>Hyphomonadales</taxon>
        <taxon>Hyphomonadaceae</taxon>
        <taxon>Hirschia</taxon>
    </lineage>
</organism>
<dbReference type="Pfam" id="PF13676">
    <property type="entry name" value="TIR_2"/>
    <property type="match status" value="1"/>
</dbReference>
<accession>C6XNK5</accession>
<proteinExistence type="predicted"/>
<protein>
    <submittedName>
        <fullName evidence="4">TIR protein</fullName>
    </submittedName>
</protein>
<dbReference type="RefSeq" id="WP_015826408.1">
    <property type="nucleotide sequence ID" value="NC_012982.1"/>
</dbReference>
<dbReference type="InterPro" id="IPR035897">
    <property type="entry name" value="Toll_tir_struct_dom_sf"/>
</dbReference>
<dbReference type="SMART" id="SM00255">
    <property type="entry name" value="TIR"/>
    <property type="match status" value="1"/>
</dbReference>
<dbReference type="STRING" id="582402.Hbal_0556"/>
<dbReference type="EMBL" id="CP001678">
    <property type="protein sequence ID" value="ACT58258.1"/>
    <property type="molecule type" value="Genomic_DNA"/>
</dbReference>
<dbReference type="PROSITE" id="PS50104">
    <property type="entry name" value="TIR"/>
    <property type="match status" value="1"/>
</dbReference>
<reference evidence="5" key="1">
    <citation type="journal article" date="2011" name="J. Bacteriol.">
        <title>Genome sequences of eight morphologically diverse alphaproteobacteria.</title>
        <authorList>
            <consortium name="US DOE Joint Genome Institute"/>
            <person name="Brown P.J."/>
            <person name="Kysela D.T."/>
            <person name="Buechlein A."/>
            <person name="Hemmerich C."/>
            <person name="Brun Y.V."/>
        </authorList>
    </citation>
    <scope>NUCLEOTIDE SEQUENCE [LARGE SCALE GENOMIC DNA]</scope>
    <source>
        <strain evidence="5">ATCC 49814 / DSM 5838 / IFAM 1418</strain>
    </source>
</reference>
<gene>
    <name evidence="4" type="ordered locus">Hbal_0556</name>
</gene>
<keyword evidence="2" id="KW-1133">Transmembrane helix</keyword>
<dbReference type="HOGENOM" id="CLU_437931_0_0_5"/>
<dbReference type="SUPFAM" id="SSF52200">
    <property type="entry name" value="Toll/Interleukin receptor TIR domain"/>
    <property type="match status" value="1"/>
</dbReference>
<sequence length="624" mass="69071">MAQDILSETSVAGSNVFVSYCRKDMDFANQIVSMLEDEGYDPKIDRDDIAATEQWEARLQELISSSDTVVFVLTDDYLASQNCGWEIQQAVARNKRLIPLLPKPLTAKDVPPELSRLNYIHFFSLNSGDGTGFYAGFKSLQRALRHDLERLRLLRRYEERAKEWKSGGGVLLTGEQLVQAQNWQAQTEKIESVPQAITAYIDASQIAHVKRLKKERARVALLGGLSIASALATIAAIIVGFGAWVAKEEAASTLAELNVQTDDMKVIVGAAEQWASGRQSLALNKHEIPEDYESQSENATRVSGRMLEDAYDKLNSRDSIVHSEADHVVFIRQSVRRDLAKARFYNGNETAVIPIDENIAELTAFAPEQKERFSDYSQVLAEDFVSRAVYSCLASERIGAIGAQLAEAPEEVRKFISWRDAEAREKSGVICDEAKTSVCSVGQACDYDDAPFDQIAMIEPSIGDVVEEAPSVTQPPPVTNEPIRPGSRNPTQAPPRVPSRTVEAPAEPVIEQAKIVKDFEITEVYLHISDKSQYADAQIIANELKSAGFKVLGIDVVDYDPAKARSVRYYYDPQAEQSAYLAAFCANAASQTGRAGWSDAGNYRVMSLAGRYGKLPLHRAEIWF</sequence>
<evidence type="ECO:0000256" key="2">
    <source>
        <dbReference type="SAM" id="Phobius"/>
    </source>
</evidence>
<evidence type="ECO:0000313" key="5">
    <source>
        <dbReference type="Proteomes" id="UP000002745"/>
    </source>
</evidence>
<evidence type="ECO:0000256" key="1">
    <source>
        <dbReference type="SAM" id="MobiDB-lite"/>
    </source>
</evidence>
<evidence type="ECO:0000313" key="4">
    <source>
        <dbReference type="EMBL" id="ACT58258.1"/>
    </source>
</evidence>
<feature type="domain" description="TIR" evidence="3">
    <location>
        <begin position="12"/>
        <end position="144"/>
    </location>
</feature>
<feature type="transmembrane region" description="Helical" evidence="2">
    <location>
        <begin position="219"/>
        <end position="245"/>
    </location>
</feature>
<dbReference type="PANTHER" id="PTHR47508">
    <property type="entry name" value="SAM DOMAIN-CONTAINING PROTEIN-RELATED"/>
    <property type="match status" value="1"/>
</dbReference>
<evidence type="ECO:0000259" key="3">
    <source>
        <dbReference type="PROSITE" id="PS50104"/>
    </source>
</evidence>
<dbReference type="InterPro" id="IPR000157">
    <property type="entry name" value="TIR_dom"/>
</dbReference>
<dbReference type="GO" id="GO:0007165">
    <property type="term" value="P:signal transduction"/>
    <property type="evidence" value="ECO:0007669"/>
    <property type="project" value="InterPro"/>
</dbReference>
<dbReference type="Gene3D" id="3.40.50.10140">
    <property type="entry name" value="Toll/interleukin-1 receptor homology (TIR) domain"/>
    <property type="match status" value="1"/>
</dbReference>
<dbReference type="KEGG" id="hba:Hbal_0556"/>
<feature type="region of interest" description="Disordered" evidence="1">
    <location>
        <begin position="469"/>
        <end position="504"/>
    </location>
</feature>
<name>C6XNK5_HIRBI</name>
<dbReference type="PANTHER" id="PTHR47508:SF3">
    <property type="entry name" value="TIR DOMAIN-CONTAINING PROTEIN"/>
    <property type="match status" value="1"/>
</dbReference>
<keyword evidence="5" id="KW-1185">Reference proteome</keyword>